<feature type="compositionally biased region" description="Low complexity" evidence="1">
    <location>
        <begin position="31"/>
        <end position="44"/>
    </location>
</feature>
<reference evidence="2 3" key="1">
    <citation type="submission" date="2024-04" db="EMBL/GenBank/DDBJ databases">
        <title>Tritrichomonas musculus Genome.</title>
        <authorList>
            <person name="Alves-Ferreira E."/>
            <person name="Grigg M."/>
            <person name="Lorenzi H."/>
            <person name="Galac M."/>
        </authorList>
    </citation>
    <scope>NUCLEOTIDE SEQUENCE [LARGE SCALE GENOMIC DNA]</scope>
    <source>
        <strain evidence="2 3">EAF2021</strain>
    </source>
</reference>
<organism evidence="2 3">
    <name type="scientific">Tritrichomonas musculus</name>
    <dbReference type="NCBI Taxonomy" id="1915356"/>
    <lineage>
        <taxon>Eukaryota</taxon>
        <taxon>Metamonada</taxon>
        <taxon>Parabasalia</taxon>
        <taxon>Tritrichomonadida</taxon>
        <taxon>Tritrichomonadidae</taxon>
        <taxon>Tritrichomonas</taxon>
    </lineage>
</organism>
<evidence type="ECO:0000313" key="3">
    <source>
        <dbReference type="Proteomes" id="UP001470230"/>
    </source>
</evidence>
<feature type="compositionally biased region" description="Polar residues" evidence="1">
    <location>
        <begin position="62"/>
        <end position="79"/>
    </location>
</feature>
<feature type="region of interest" description="Disordered" evidence="1">
    <location>
        <begin position="1"/>
        <end position="79"/>
    </location>
</feature>
<evidence type="ECO:0000313" key="2">
    <source>
        <dbReference type="EMBL" id="KAK8857957.1"/>
    </source>
</evidence>
<comment type="caution">
    <text evidence="2">The sequence shown here is derived from an EMBL/GenBank/DDBJ whole genome shotgun (WGS) entry which is preliminary data.</text>
</comment>
<proteinExistence type="predicted"/>
<dbReference type="EMBL" id="JAPFFF010000019">
    <property type="protein sequence ID" value="KAK8857957.1"/>
    <property type="molecule type" value="Genomic_DNA"/>
</dbReference>
<feature type="compositionally biased region" description="Basic and acidic residues" evidence="1">
    <location>
        <begin position="18"/>
        <end position="28"/>
    </location>
</feature>
<protein>
    <submittedName>
        <fullName evidence="2">Uncharacterized protein</fullName>
    </submittedName>
</protein>
<accession>A0ABR2I7S8</accession>
<evidence type="ECO:0000256" key="1">
    <source>
        <dbReference type="SAM" id="MobiDB-lite"/>
    </source>
</evidence>
<dbReference type="Proteomes" id="UP001470230">
    <property type="component" value="Unassembled WGS sequence"/>
</dbReference>
<feature type="compositionally biased region" description="Low complexity" evidence="1">
    <location>
        <begin position="7"/>
        <end position="16"/>
    </location>
</feature>
<name>A0ABR2I7S8_9EUKA</name>
<keyword evidence="3" id="KW-1185">Reference proteome</keyword>
<gene>
    <name evidence="2" type="ORF">M9Y10_013056</name>
</gene>
<sequence length="79" mass="8512">MSDTEDSGSISYSSDASDSEKNPKKSSEGENNTTPDNINPDPNNSYSHQSSQKLDKKDTITKGETPNKPNSSSKCCILV</sequence>